<reference evidence="3 4" key="1">
    <citation type="submission" date="2020-03" db="EMBL/GenBank/DDBJ databases">
        <title>Sequencing the genomes of 1000 actinobacteria strains.</title>
        <authorList>
            <person name="Klenk H.-P."/>
        </authorList>
    </citation>
    <scope>NUCLEOTIDE SEQUENCE [LARGE SCALE GENOMIC DNA]</scope>
    <source>
        <strain evidence="3 4">DSM 16403</strain>
    </source>
</reference>
<accession>A0A846S0J2</accession>
<evidence type="ECO:0000313" key="4">
    <source>
        <dbReference type="Proteomes" id="UP000547458"/>
    </source>
</evidence>
<feature type="transmembrane region" description="Helical" evidence="1">
    <location>
        <begin position="142"/>
        <end position="164"/>
    </location>
</feature>
<evidence type="ECO:0000313" key="3">
    <source>
        <dbReference type="EMBL" id="NJC23951.1"/>
    </source>
</evidence>
<organism evidence="3 4">
    <name type="scientific">Arthrobacter pigmenti</name>
    <dbReference type="NCBI Taxonomy" id="271432"/>
    <lineage>
        <taxon>Bacteria</taxon>
        <taxon>Bacillati</taxon>
        <taxon>Actinomycetota</taxon>
        <taxon>Actinomycetes</taxon>
        <taxon>Micrococcales</taxon>
        <taxon>Micrococcaceae</taxon>
        <taxon>Arthrobacter</taxon>
    </lineage>
</organism>
<dbReference type="Pfam" id="PF07853">
    <property type="entry name" value="DUF1648"/>
    <property type="match status" value="1"/>
</dbReference>
<keyword evidence="1" id="KW-0812">Transmembrane</keyword>
<dbReference type="AlphaFoldDB" id="A0A846S0J2"/>
<proteinExistence type="predicted"/>
<name>A0A846S0J2_9MICC</name>
<feature type="transmembrane region" description="Helical" evidence="1">
    <location>
        <begin position="108"/>
        <end position="130"/>
    </location>
</feature>
<gene>
    <name evidence="3" type="ORF">BJ994_003027</name>
</gene>
<dbReference type="RefSeq" id="WP_167995262.1">
    <property type="nucleotide sequence ID" value="NZ_JAATJL010000001.1"/>
</dbReference>
<feature type="transmembrane region" description="Helical" evidence="1">
    <location>
        <begin position="16"/>
        <end position="35"/>
    </location>
</feature>
<dbReference type="EMBL" id="JAATJL010000001">
    <property type="protein sequence ID" value="NJC23951.1"/>
    <property type="molecule type" value="Genomic_DNA"/>
</dbReference>
<dbReference type="Proteomes" id="UP000547458">
    <property type="component" value="Unassembled WGS sequence"/>
</dbReference>
<sequence>MGIATQSRPERGRYKVWLTFPVALLILAGFFWYGASLYDSLPERIPTHWGPSGQPDAWAEKSFGSVFSSVIVGAGVTILMAFISALVSRMVPPREQPTLWEQYRRESMIRGTVAGLGLTSVGIALLTGALSASGWNDPEYLAAWPAGLFVMFVLVAIFASYAVAARWARTTAARDGVEPTEEEAAEDKLWIAGVLYNNVDDPHVWVPKREGTGYGLTVNVGTRKGRAAVVVFLALVSVPLLLIAVLPLVM</sequence>
<feature type="transmembrane region" description="Helical" evidence="1">
    <location>
        <begin position="66"/>
        <end position="87"/>
    </location>
</feature>
<dbReference type="PANTHER" id="PTHR37810">
    <property type="entry name" value="IMMUNITY PROTEIN SDPI"/>
    <property type="match status" value="1"/>
</dbReference>
<keyword evidence="4" id="KW-1185">Reference proteome</keyword>
<keyword evidence="1" id="KW-0472">Membrane</keyword>
<dbReference type="GO" id="GO:0009636">
    <property type="term" value="P:response to toxic substance"/>
    <property type="evidence" value="ECO:0007669"/>
    <property type="project" value="TreeGrafter"/>
</dbReference>
<evidence type="ECO:0000256" key="1">
    <source>
        <dbReference type="SAM" id="Phobius"/>
    </source>
</evidence>
<protein>
    <submittedName>
        <fullName evidence="3">Putative membrane protein</fullName>
    </submittedName>
</protein>
<feature type="domain" description="DUF1648" evidence="2">
    <location>
        <begin position="25"/>
        <end position="68"/>
    </location>
</feature>
<evidence type="ECO:0000259" key="2">
    <source>
        <dbReference type="Pfam" id="PF07853"/>
    </source>
</evidence>
<comment type="caution">
    <text evidence="3">The sequence shown here is derived from an EMBL/GenBank/DDBJ whole genome shotgun (WGS) entry which is preliminary data.</text>
</comment>
<dbReference type="PANTHER" id="PTHR37810:SF5">
    <property type="entry name" value="IMMUNITY PROTEIN SDPI"/>
    <property type="match status" value="1"/>
</dbReference>
<keyword evidence="1" id="KW-1133">Transmembrane helix</keyword>
<feature type="transmembrane region" description="Helical" evidence="1">
    <location>
        <begin position="227"/>
        <end position="249"/>
    </location>
</feature>
<dbReference type="InterPro" id="IPR012867">
    <property type="entry name" value="DUF1648"/>
</dbReference>